<dbReference type="NCBIfam" id="NF002060">
    <property type="entry name" value="PRK00892.1"/>
    <property type="match status" value="1"/>
</dbReference>
<keyword evidence="3 7" id="KW-0808">Transferase</keyword>
<proteinExistence type="inferred from homology"/>
<dbReference type="PANTHER" id="PTHR43378">
    <property type="entry name" value="UDP-3-O-ACYLGLUCOSAMINE N-ACYLTRANSFERASE"/>
    <property type="match status" value="1"/>
</dbReference>
<keyword evidence="2 7" id="KW-0441">Lipid A biosynthesis</keyword>
<evidence type="ECO:0000256" key="1">
    <source>
        <dbReference type="ARBA" id="ARBA00022516"/>
    </source>
</evidence>
<comment type="catalytic activity">
    <reaction evidence="7">
        <text>a UDP-3-O-[(3R)-3-hydroxyacyl]-alpha-D-glucosamine + a (3R)-hydroxyacyl-[ACP] = a UDP-2-N,3-O-bis[(3R)-3-hydroxyacyl]-alpha-D-glucosamine + holo-[ACP] + H(+)</text>
        <dbReference type="Rhea" id="RHEA:53836"/>
        <dbReference type="Rhea" id="RHEA-COMP:9685"/>
        <dbReference type="Rhea" id="RHEA-COMP:9945"/>
        <dbReference type="ChEBI" id="CHEBI:15378"/>
        <dbReference type="ChEBI" id="CHEBI:64479"/>
        <dbReference type="ChEBI" id="CHEBI:78827"/>
        <dbReference type="ChEBI" id="CHEBI:137740"/>
        <dbReference type="ChEBI" id="CHEBI:137748"/>
        <dbReference type="EC" id="2.3.1.191"/>
    </reaction>
</comment>
<dbReference type="KEGG" id="salk:FBQ74_05850"/>
<dbReference type="InterPro" id="IPR001451">
    <property type="entry name" value="Hexapep"/>
</dbReference>
<gene>
    <name evidence="7 9" type="primary">lpxD</name>
    <name evidence="9" type="ORF">FBQ74_05850</name>
</gene>
<dbReference type="InterPro" id="IPR011004">
    <property type="entry name" value="Trimer_LpxA-like_sf"/>
</dbReference>
<feature type="active site" description="Proton acceptor" evidence="7">
    <location>
        <position position="244"/>
    </location>
</feature>
<reference evidence="9 10" key="1">
    <citation type="submission" date="2019-04" db="EMBL/GenBank/DDBJ databases">
        <title>Salinimonas iocasae sp. nov., a halophilic bacterium isolated from the outer tube casing of tubeworms in Okinawa Trough.</title>
        <authorList>
            <person name="Zhang H."/>
            <person name="Wang H."/>
            <person name="Li C."/>
        </authorList>
    </citation>
    <scope>NUCLEOTIDE SEQUENCE [LARGE SCALE GENOMIC DNA]</scope>
    <source>
        <strain evidence="9 10">KX18D6</strain>
    </source>
</reference>
<dbReference type="Pfam" id="PF14602">
    <property type="entry name" value="Hexapep_2"/>
    <property type="match status" value="1"/>
</dbReference>
<dbReference type="AlphaFoldDB" id="A0A5B7YBS3"/>
<evidence type="ECO:0000256" key="5">
    <source>
        <dbReference type="ARBA" id="ARBA00023098"/>
    </source>
</evidence>
<name>A0A5B7YBS3_9ALTE</name>
<dbReference type="NCBIfam" id="TIGR01853">
    <property type="entry name" value="lipid_A_lpxD"/>
    <property type="match status" value="1"/>
</dbReference>
<dbReference type="PANTHER" id="PTHR43378:SF2">
    <property type="entry name" value="UDP-3-O-ACYLGLUCOSAMINE N-ACYLTRANSFERASE 1, MITOCHONDRIAL-RELATED"/>
    <property type="match status" value="1"/>
</dbReference>
<dbReference type="Gene3D" id="3.40.1390.10">
    <property type="entry name" value="MurE/MurF, N-terminal domain"/>
    <property type="match status" value="1"/>
</dbReference>
<dbReference type="InterPro" id="IPR020573">
    <property type="entry name" value="UDP_GlcNAc_AcTrfase_non-rep"/>
</dbReference>
<dbReference type="SUPFAM" id="SSF51161">
    <property type="entry name" value="Trimeric LpxA-like enzymes"/>
    <property type="match status" value="1"/>
</dbReference>
<dbReference type="Proteomes" id="UP000304912">
    <property type="component" value="Chromosome"/>
</dbReference>
<comment type="pathway">
    <text evidence="7">Bacterial outer membrane biogenesis; LPS lipid A biosynthesis.</text>
</comment>
<dbReference type="Gene3D" id="2.160.10.10">
    <property type="entry name" value="Hexapeptide repeat proteins"/>
    <property type="match status" value="1"/>
</dbReference>
<dbReference type="HAMAP" id="MF_00523">
    <property type="entry name" value="LpxD"/>
    <property type="match status" value="1"/>
</dbReference>
<dbReference type="RefSeq" id="WP_139755788.1">
    <property type="nucleotide sequence ID" value="NZ_CP039852.1"/>
</dbReference>
<evidence type="ECO:0000256" key="6">
    <source>
        <dbReference type="ARBA" id="ARBA00023315"/>
    </source>
</evidence>
<evidence type="ECO:0000256" key="3">
    <source>
        <dbReference type="ARBA" id="ARBA00022679"/>
    </source>
</evidence>
<dbReference type="UniPathway" id="UPA00973"/>
<accession>A0A5B7YBS3</accession>
<evidence type="ECO:0000313" key="10">
    <source>
        <dbReference type="Proteomes" id="UP000304912"/>
    </source>
</evidence>
<keyword evidence="10" id="KW-1185">Reference proteome</keyword>
<evidence type="ECO:0000313" key="9">
    <source>
        <dbReference type="EMBL" id="QCZ93041.1"/>
    </source>
</evidence>
<evidence type="ECO:0000256" key="2">
    <source>
        <dbReference type="ARBA" id="ARBA00022556"/>
    </source>
</evidence>
<organism evidence="9 10">
    <name type="scientific">Salinimonas iocasae</name>
    <dbReference type="NCBI Taxonomy" id="2572577"/>
    <lineage>
        <taxon>Bacteria</taxon>
        <taxon>Pseudomonadati</taxon>
        <taxon>Pseudomonadota</taxon>
        <taxon>Gammaproteobacteria</taxon>
        <taxon>Alteromonadales</taxon>
        <taxon>Alteromonadaceae</taxon>
        <taxon>Alteromonas/Salinimonas group</taxon>
        <taxon>Salinimonas</taxon>
    </lineage>
</organism>
<dbReference type="GO" id="GO:0009245">
    <property type="term" value="P:lipid A biosynthetic process"/>
    <property type="evidence" value="ECO:0007669"/>
    <property type="project" value="UniProtKB-UniRule"/>
</dbReference>
<comment type="function">
    <text evidence="7">Catalyzes the N-acylation of UDP-3-O-acylglucosamine using 3-hydroxyacyl-ACP as the acyl donor. Is involved in the biosynthesis of lipid A, a phosphorylated glycolipid that anchors the lipopolysaccharide to the outer membrane of the cell.</text>
</comment>
<keyword evidence="4 7" id="KW-0677">Repeat</keyword>
<keyword evidence="6 7" id="KW-0012">Acyltransferase</keyword>
<keyword evidence="5 7" id="KW-0443">Lipid metabolism</keyword>
<comment type="similarity">
    <text evidence="7">Belongs to the transferase hexapeptide repeat family. LpxD subfamily.</text>
</comment>
<dbReference type="OrthoDB" id="9784739at2"/>
<dbReference type="InterPro" id="IPR007691">
    <property type="entry name" value="LpxD"/>
</dbReference>
<dbReference type="EC" id="2.3.1.191" evidence="7"/>
<evidence type="ECO:0000259" key="8">
    <source>
        <dbReference type="Pfam" id="PF04613"/>
    </source>
</evidence>
<sequence length="350" mass="36435">MAGAGKHQYTLGELAEHVGAQIQGDASIQISGVGTLAGADAHQISFLTNTKYKPQLASTRAGAVILHEKMREDSPVPALVVSNPHAAFALIAQLFDTTPAVATGIADTAVIASSAKVGANVALGHHVIIEDDAIIEDDVVIGANTVIGKGAKIGKGSVINPNVTIYHEVKIGARVTVHSQTVIGASGFGYANDKGRWIPIPQTGSVQIGDDSQIGASSSIDRGAMEDTIIGKNVIIDNQVQVGHNCIIDDHSCICGATGIAGSVHIGKHVIIGGGVGINGHIQICDNVQVTGYAMIVQDITEPGVYSSGQPAMKNRDWRRTTVRLNQIGSLYDRVKSLEKAQHDSGSNDK</sequence>
<dbReference type="GO" id="GO:0016020">
    <property type="term" value="C:membrane"/>
    <property type="evidence" value="ECO:0007669"/>
    <property type="project" value="GOC"/>
</dbReference>
<evidence type="ECO:0000256" key="4">
    <source>
        <dbReference type="ARBA" id="ARBA00022737"/>
    </source>
</evidence>
<dbReference type="GO" id="GO:0103118">
    <property type="term" value="F:UDP-3-O-[(3R)-3-hydroxyacyl]-glucosamine N-acyltransferase activity"/>
    <property type="evidence" value="ECO:0007669"/>
    <property type="project" value="UniProtKB-EC"/>
</dbReference>
<protein>
    <recommendedName>
        <fullName evidence="7">UDP-3-O-acylglucosamine N-acyltransferase</fullName>
        <ecNumber evidence="7">2.3.1.191</ecNumber>
    </recommendedName>
</protein>
<feature type="domain" description="UDP-3-O-[3-hydroxymyristoyl] glucosamine N-acyltransferase non-repeat region" evidence="8">
    <location>
        <begin position="28"/>
        <end position="94"/>
    </location>
</feature>
<keyword evidence="1 7" id="KW-0444">Lipid biosynthesis</keyword>
<evidence type="ECO:0000256" key="7">
    <source>
        <dbReference type="HAMAP-Rule" id="MF_00523"/>
    </source>
</evidence>
<dbReference type="EMBL" id="CP039852">
    <property type="protein sequence ID" value="QCZ93041.1"/>
    <property type="molecule type" value="Genomic_DNA"/>
</dbReference>
<comment type="subunit">
    <text evidence="7">Homotrimer.</text>
</comment>
<dbReference type="CDD" id="cd03352">
    <property type="entry name" value="LbH_LpxD"/>
    <property type="match status" value="1"/>
</dbReference>
<dbReference type="Pfam" id="PF04613">
    <property type="entry name" value="LpxD"/>
    <property type="match status" value="1"/>
</dbReference>
<dbReference type="GO" id="GO:0016410">
    <property type="term" value="F:N-acyltransferase activity"/>
    <property type="evidence" value="ECO:0007669"/>
    <property type="project" value="InterPro"/>
</dbReference>
<dbReference type="Gene3D" id="1.20.5.170">
    <property type="match status" value="1"/>
</dbReference>
<dbReference type="Pfam" id="PF00132">
    <property type="entry name" value="Hexapep"/>
    <property type="match status" value="2"/>
</dbReference>